<evidence type="ECO:0000313" key="5">
    <source>
        <dbReference type="EMBL" id="KAH9323451.1"/>
    </source>
</evidence>
<dbReference type="InterPro" id="IPR044859">
    <property type="entry name" value="Allene_oxi_cyc_Dirigent"/>
</dbReference>
<comment type="function">
    <text evidence="4">Dirigent proteins impart stereoselectivity on the phenoxy radical-coupling reaction, yielding optically active lignans from two molecules of coniferyl alcohol in the biosynthesis of lignans, flavonolignans, and alkaloids and thus plays a central role in plant secondary metabolism.</text>
</comment>
<accession>A0AA38LGV3</accession>
<keyword evidence="6" id="KW-1185">Reference proteome</keyword>
<gene>
    <name evidence="5" type="ORF">KI387_018090</name>
</gene>
<dbReference type="GO" id="GO:0048046">
    <property type="term" value="C:apoplast"/>
    <property type="evidence" value="ECO:0007669"/>
    <property type="project" value="UniProtKB-SubCell"/>
</dbReference>
<evidence type="ECO:0000313" key="6">
    <source>
        <dbReference type="Proteomes" id="UP000824469"/>
    </source>
</evidence>
<dbReference type="Gene3D" id="2.40.480.10">
    <property type="entry name" value="Allene oxide cyclase-like"/>
    <property type="match status" value="1"/>
</dbReference>
<comment type="similarity">
    <text evidence="1 4">Belongs to the plant dirigent protein family.</text>
</comment>
<comment type="subunit">
    <text evidence="2 4">Homodimer.</text>
</comment>
<dbReference type="InterPro" id="IPR004265">
    <property type="entry name" value="Dirigent"/>
</dbReference>
<evidence type="ECO:0000256" key="1">
    <source>
        <dbReference type="ARBA" id="ARBA00010746"/>
    </source>
</evidence>
<reference evidence="5 6" key="1">
    <citation type="journal article" date="2021" name="Nat. Plants">
        <title>The Taxus genome provides insights into paclitaxel biosynthesis.</title>
        <authorList>
            <person name="Xiong X."/>
            <person name="Gou J."/>
            <person name="Liao Q."/>
            <person name="Li Y."/>
            <person name="Zhou Q."/>
            <person name="Bi G."/>
            <person name="Li C."/>
            <person name="Du R."/>
            <person name="Wang X."/>
            <person name="Sun T."/>
            <person name="Guo L."/>
            <person name="Liang H."/>
            <person name="Lu P."/>
            <person name="Wu Y."/>
            <person name="Zhang Z."/>
            <person name="Ro D.K."/>
            <person name="Shang Y."/>
            <person name="Huang S."/>
            <person name="Yan J."/>
        </authorList>
    </citation>
    <scope>NUCLEOTIDE SEQUENCE [LARGE SCALE GENOMIC DNA]</scope>
    <source>
        <strain evidence="5">Ta-2019</strain>
    </source>
</reference>
<keyword evidence="4" id="KW-0052">Apoplast</keyword>
<dbReference type="Proteomes" id="UP000824469">
    <property type="component" value="Unassembled WGS sequence"/>
</dbReference>
<evidence type="ECO:0000256" key="3">
    <source>
        <dbReference type="ARBA" id="ARBA00022525"/>
    </source>
</evidence>
<name>A0AA38LGV3_TAXCH</name>
<protein>
    <recommendedName>
        <fullName evidence="4">Dirigent protein</fullName>
    </recommendedName>
</protein>
<evidence type="ECO:0000256" key="4">
    <source>
        <dbReference type="RuleBase" id="RU363099"/>
    </source>
</evidence>
<dbReference type="AlphaFoldDB" id="A0AA38LGV3"/>
<dbReference type="Pfam" id="PF03018">
    <property type="entry name" value="Dirigent"/>
    <property type="match status" value="1"/>
</dbReference>
<proteinExistence type="inferred from homology"/>
<keyword evidence="3 4" id="KW-0964">Secreted</keyword>
<evidence type="ECO:0000256" key="2">
    <source>
        <dbReference type="ARBA" id="ARBA00011738"/>
    </source>
</evidence>
<comment type="subcellular location">
    <subcellularLocation>
        <location evidence="4">Secreted</location>
        <location evidence="4">Extracellular space</location>
        <location evidence="4">Apoplast</location>
    </subcellularLocation>
</comment>
<comment type="caution">
    <text evidence="5">The sequence shown here is derived from an EMBL/GenBank/DDBJ whole genome shotgun (WGS) entry which is preliminary data.</text>
</comment>
<organism evidence="5 6">
    <name type="scientific">Taxus chinensis</name>
    <name type="common">Chinese yew</name>
    <name type="synonym">Taxus wallichiana var. chinensis</name>
    <dbReference type="NCBI Taxonomy" id="29808"/>
    <lineage>
        <taxon>Eukaryota</taxon>
        <taxon>Viridiplantae</taxon>
        <taxon>Streptophyta</taxon>
        <taxon>Embryophyta</taxon>
        <taxon>Tracheophyta</taxon>
        <taxon>Spermatophyta</taxon>
        <taxon>Pinopsida</taxon>
        <taxon>Pinidae</taxon>
        <taxon>Conifers II</taxon>
        <taxon>Cupressales</taxon>
        <taxon>Taxaceae</taxon>
        <taxon>Taxus</taxon>
    </lineage>
</organism>
<sequence>GGANGISSNISSFGSVFVIDNPITEGPQDTSKLLGRLQGVQVNSDRRGANFHMSATLIIENGDALEITGTIRSLFATRKLSVVGGSGRFKYARGKALVNLVSFDGVLLTFKIRVTLRSY</sequence>
<dbReference type="PANTHER" id="PTHR21495">
    <property type="entry name" value="NUCLEOPORIN-RELATED"/>
    <property type="match status" value="1"/>
</dbReference>
<dbReference type="GO" id="GO:0009699">
    <property type="term" value="P:phenylpropanoid biosynthetic process"/>
    <property type="evidence" value="ECO:0007669"/>
    <property type="project" value="UniProtKB-ARBA"/>
</dbReference>
<feature type="non-terminal residue" evidence="5">
    <location>
        <position position="1"/>
    </location>
</feature>
<dbReference type="EMBL" id="JAHRHJ020000003">
    <property type="protein sequence ID" value="KAH9323451.1"/>
    <property type="molecule type" value="Genomic_DNA"/>
</dbReference>